<dbReference type="Proteomes" id="UP001215151">
    <property type="component" value="Unassembled WGS sequence"/>
</dbReference>
<gene>
    <name evidence="2" type="ORF">ONZ51_g3452</name>
</gene>
<dbReference type="AlphaFoldDB" id="A0AAD7U054"/>
<accession>A0AAD7U054</accession>
<dbReference type="InterPro" id="IPR035992">
    <property type="entry name" value="Ricin_B-like_lectins"/>
</dbReference>
<proteinExistence type="predicted"/>
<dbReference type="SUPFAM" id="SSF50370">
    <property type="entry name" value="Ricin B-like lectins"/>
    <property type="match status" value="1"/>
</dbReference>
<evidence type="ECO:0000313" key="2">
    <source>
        <dbReference type="EMBL" id="KAJ8488622.1"/>
    </source>
</evidence>
<feature type="signal peptide" evidence="1">
    <location>
        <begin position="1"/>
        <end position="20"/>
    </location>
</feature>
<evidence type="ECO:0008006" key="4">
    <source>
        <dbReference type="Google" id="ProtNLM"/>
    </source>
</evidence>
<evidence type="ECO:0000256" key="1">
    <source>
        <dbReference type="SAM" id="SignalP"/>
    </source>
</evidence>
<evidence type="ECO:0000313" key="3">
    <source>
        <dbReference type="Proteomes" id="UP001215151"/>
    </source>
</evidence>
<keyword evidence="1" id="KW-0732">Signal</keyword>
<name>A0AAD7U054_9APHY</name>
<keyword evidence="3" id="KW-1185">Reference proteome</keyword>
<dbReference type="PROSITE" id="PS50231">
    <property type="entry name" value="RICIN_B_LECTIN"/>
    <property type="match status" value="1"/>
</dbReference>
<dbReference type="Gene3D" id="2.80.10.50">
    <property type="match status" value="1"/>
</dbReference>
<organism evidence="2 3">
    <name type="scientific">Trametes cubensis</name>
    <dbReference type="NCBI Taxonomy" id="1111947"/>
    <lineage>
        <taxon>Eukaryota</taxon>
        <taxon>Fungi</taxon>
        <taxon>Dikarya</taxon>
        <taxon>Basidiomycota</taxon>
        <taxon>Agaricomycotina</taxon>
        <taxon>Agaricomycetes</taxon>
        <taxon>Polyporales</taxon>
        <taxon>Polyporaceae</taxon>
        <taxon>Trametes</taxon>
    </lineage>
</organism>
<sequence length="165" mass="17178">MFTLVALVASALALVSGTAAEFIPAGTLVHIISTQNTSLALAPEAVEPNAYLEVTVPGDGSSDDRTALYIVSGSGVPTQIVYGDLCISSKGVVPESSSQVLYVAECDENDSAQFWTLNEDPSTITNAVGNCISLGRPADGVPVILDFCEDVLQPHELWVPTPISA</sequence>
<comment type="caution">
    <text evidence="2">The sequence shown here is derived from an EMBL/GenBank/DDBJ whole genome shotgun (WGS) entry which is preliminary data.</text>
</comment>
<protein>
    <recommendedName>
        <fullName evidence="4">Ricin B lectin domain-containing protein</fullName>
    </recommendedName>
</protein>
<reference evidence="2" key="1">
    <citation type="submission" date="2022-11" db="EMBL/GenBank/DDBJ databases">
        <title>Genome Sequence of Cubamyces cubensis.</title>
        <authorList>
            <person name="Buettner E."/>
        </authorList>
    </citation>
    <scope>NUCLEOTIDE SEQUENCE</scope>
    <source>
        <strain evidence="2">MPL-01</strain>
    </source>
</reference>
<feature type="chain" id="PRO_5042232848" description="Ricin B lectin domain-containing protein" evidence="1">
    <location>
        <begin position="21"/>
        <end position="165"/>
    </location>
</feature>
<dbReference type="EMBL" id="JAPEVG010000060">
    <property type="protein sequence ID" value="KAJ8488622.1"/>
    <property type="molecule type" value="Genomic_DNA"/>
</dbReference>